<keyword evidence="4" id="KW-1185">Reference proteome</keyword>
<feature type="chain" id="PRO_5011526805" evidence="1">
    <location>
        <begin position="34"/>
        <end position="235"/>
    </location>
</feature>
<evidence type="ECO:0000256" key="1">
    <source>
        <dbReference type="SAM" id="SignalP"/>
    </source>
</evidence>
<feature type="domain" description="Outer membrane protein beta-barrel" evidence="2">
    <location>
        <begin position="32"/>
        <end position="201"/>
    </location>
</feature>
<name>A0A1I2Z897_9BACT</name>
<dbReference type="InterPro" id="IPR025665">
    <property type="entry name" value="Beta-barrel_OMP_2"/>
</dbReference>
<dbReference type="STRING" id="1436961.SAMN05421739_11227"/>
<proteinExistence type="predicted"/>
<keyword evidence="1" id="KW-0732">Signal</keyword>
<feature type="signal peptide" evidence="1">
    <location>
        <begin position="1"/>
        <end position="33"/>
    </location>
</feature>
<organism evidence="3 4">
    <name type="scientific">Pontibacter chinhatensis</name>
    <dbReference type="NCBI Taxonomy" id="1436961"/>
    <lineage>
        <taxon>Bacteria</taxon>
        <taxon>Pseudomonadati</taxon>
        <taxon>Bacteroidota</taxon>
        <taxon>Cytophagia</taxon>
        <taxon>Cytophagales</taxon>
        <taxon>Hymenobacteraceae</taxon>
        <taxon>Pontibacter</taxon>
    </lineage>
</organism>
<dbReference type="Pfam" id="PF13568">
    <property type="entry name" value="OMP_b-brl_2"/>
    <property type="match status" value="1"/>
</dbReference>
<evidence type="ECO:0000313" key="3">
    <source>
        <dbReference type="EMBL" id="SFH33940.1"/>
    </source>
</evidence>
<dbReference type="AlphaFoldDB" id="A0A1I2Z897"/>
<reference evidence="4" key="1">
    <citation type="submission" date="2016-10" db="EMBL/GenBank/DDBJ databases">
        <authorList>
            <person name="Varghese N."/>
            <person name="Submissions S."/>
        </authorList>
    </citation>
    <scope>NUCLEOTIDE SEQUENCE [LARGE SCALE GENOMIC DNA]</scope>
    <source>
        <strain evidence="4">LP51</strain>
    </source>
</reference>
<evidence type="ECO:0000313" key="4">
    <source>
        <dbReference type="Proteomes" id="UP000198724"/>
    </source>
</evidence>
<gene>
    <name evidence="3" type="ORF">SAMN05421739_11227</name>
</gene>
<protein>
    <submittedName>
        <fullName evidence="3">Outer membrane protein beta-barrel domain-containing protein</fullName>
    </submittedName>
</protein>
<dbReference type="Proteomes" id="UP000198724">
    <property type="component" value="Unassembled WGS sequence"/>
</dbReference>
<accession>A0A1I2Z897</accession>
<sequence length="235" mass="25848">MWPRVPHTLTYKSMKKLLLSLTIALASFTVAQAQSGLGVRGGANFSNLSGDLKDESRYENKVGFHGGLTYNIPVVGDFFSIQPELLYSNKGFKYEDTEVTLPVGGTFRREGNMNYNYLELPVLARIKAGPIYFEAGPQASYLLSVNNNIKEYMNGDRTSSATTEISKGDIKDFELGYAAGIGITSGMLSVGVRYNGSVTDFMDKSSTEFFDDENFTDARHSTIMLTLGLNFSASR</sequence>
<evidence type="ECO:0000259" key="2">
    <source>
        <dbReference type="Pfam" id="PF13568"/>
    </source>
</evidence>
<dbReference type="EMBL" id="FOOT01000012">
    <property type="protein sequence ID" value="SFH33940.1"/>
    <property type="molecule type" value="Genomic_DNA"/>
</dbReference>